<organism evidence="2">
    <name type="scientific">uncultured Rubrobacteraceae bacterium</name>
    <dbReference type="NCBI Taxonomy" id="349277"/>
    <lineage>
        <taxon>Bacteria</taxon>
        <taxon>Bacillati</taxon>
        <taxon>Actinomycetota</taxon>
        <taxon>Rubrobacteria</taxon>
        <taxon>Rubrobacterales</taxon>
        <taxon>Rubrobacteraceae</taxon>
        <taxon>environmental samples</taxon>
    </lineage>
</organism>
<feature type="compositionally biased region" description="Basic residues" evidence="1">
    <location>
        <begin position="26"/>
        <end position="54"/>
    </location>
</feature>
<gene>
    <name evidence="2" type="ORF">AVDCRST_MAG25-2594</name>
</gene>
<name>A0A6J4RQ54_9ACTN</name>
<feature type="compositionally biased region" description="Basic residues" evidence="1">
    <location>
        <begin position="266"/>
        <end position="282"/>
    </location>
</feature>
<reference evidence="2" key="1">
    <citation type="submission" date="2020-02" db="EMBL/GenBank/DDBJ databases">
        <authorList>
            <person name="Meier V. D."/>
        </authorList>
    </citation>
    <scope>NUCLEOTIDE SEQUENCE</scope>
    <source>
        <strain evidence="2">AVDCRST_MAG25</strain>
    </source>
</reference>
<feature type="compositionally biased region" description="Basic residues" evidence="1">
    <location>
        <begin position="386"/>
        <end position="404"/>
    </location>
</feature>
<feature type="compositionally biased region" description="Gly residues" evidence="1">
    <location>
        <begin position="122"/>
        <end position="132"/>
    </location>
</feature>
<accession>A0A6J4RQ54</accession>
<feature type="region of interest" description="Disordered" evidence="1">
    <location>
        <begin position="109"/>
        <end position="447"/>
    </location>
</feature>
<dbReference type="EMBL" id="CADCVI010000169">
    <property type="protein sequence ID" value="CAA9478290.1"/>
    <property type="molecule type" value="Genomic_DNA"/>
</dbReference>
<keyword evidence="2" id="KW-0436">Ligase</keyword>
<feature type="compositionally biased region" description="Gly residues" evidence="1">
    <location>
        <begin position="305"/>
        <end position="315"/>
    </location>
</feature>
<feature type="region of interest" description="Disordered" evidence="1">
    <location>
        <begin position="1"/>
        <end position="94"/>
    </location>
</feature>
<feature type="non-terminal residue" evidence="2">
    <location>
        <position position="447"/>
    </location>
</feature>
<feature type="compositionally biased region" description="Basic and acidic residues" evidence="1">
    <location>
        <begin position="283"/>
        <end position="304"/>
    </location>
</feature>
<protein>
    <submittedName>
        <fullName evidence="2">Biotin carboxylase of acetyl-CoA carboxylase</fullName>
        <ecNumber evidence="2">6.3.4.14</ecNumber>
    </submittedName>
</protein>
<feature type="compositionally biased region" description="Gly residues" evidence="1">
    <location>
        <begin position="65"/>
        <end position="77"/>
    </location>
</feature>
<feature type="compositionally biased region" description="Basic and acidic residues" evidence="1">
    <location>
        <begin position="142"/>
        <end position="159"/>
    </location>
</feature>
<feature type="compositionally biased region" description="Low complexity" evidence="1">
    <location>
        <begin position="370"/>
        <end position="379"/>
    </location>
</feature>
<dbReference type="AlphaFoldDB" id="A0A6J4RQ54"/>
<feature type="compositionally biased region" description="Basic and acidic residues" evidence="1">
    <location>
        <begin position="316"/>
        <end position="335"/>
    </location>
</feature>
<feature type="non-terminal residue" evidence="2">
    <location>
        <position position="1"/>
    </location>
</feature>
<evidence type="ECO:0000313" key="2">
    <source>
        <dbReference type="EMBL" id="CAA9478290.1"/>
    </source>
</evidence>
<proteinExistence type="predicted"/>
<evidence type="ECO:0000256" key="1">
    <source>
        <dbReference type="SAM" id="MobiDB-lite"/>
    </source>
</evidence>
<feature type="compositionally biased region" description="Basic residues" evidence="1">
    <location>
        <begin position="348"/>
        <end position="363"/>
    </location>
</feature>
<dbReference type="GO" id="GO:0004075">
    <property type="term" value="F:biotin carboxylase activity"/>
    <property type="evidence" value="ECO:0007669"/>
    <property type="project" value="UniProtKB-EC"/>
</dbReference>
<sequence length="447" mass="48112">VPEGPRCQSGGDRASRGARLPGARGAGRRRLLRRRQERPPRTPRRRGRAHRPAARRQELPRYRGARGGGEGDGGGSGPSRVRFSSGERLFRGRVPGGRARVYRAVGRGYREAGQQVGRAASGPGGRGAGRAGLGRCLLRGRGRADGGGDRVPDHGEGGGRRRGAWHPGGRERGGVAQGGAGRQARGRGRLRGRDVVPGEAAHSTQARRGAGHGRPPWQRRPRLRARVLDAAPPPESPGGGPVARHKPRGSRKDDRGRGPAGPGGRIRQRRDRRVPGRGRRVLFYRDEHAHTGRAPGHGDADGRGSGEGADPGGRGRTPEPEPGRRADGGARDRVPHQRRRPGPGLHALARRGHLSRRPRRPRRPGGLGDLPGLHHPALLRLDGRQARRLGPHPGGGHKPRRPRPARVPPRGHQNHHSPPHATPARGSIPLRPVPHRLPGRVVERQRL</sequence>
<dbReference type="EC" id="6.3.4.14" evidence="2"/>